<evidence type="ECO:0000256" key="1">
    <source>
        <dbReference type="SAM" id="Phobius"/>
    </source>
</evidence>
<feature type="transmembrane region" description="Helical" evidence="1">
    <location>
        <begin position="12"/>
        <end position="32"/>
    </location>
</feature>
<sequence length="80" mass="8749">MDKRNLAFGKTNFVLLAIGMLVVIIGFVLMSGGSSTESMYDPSIFSAQRIKVAPVVCLIGFLSIIYAILYKSKDANDKKE</sequence>
<dbReference type="EMBL" id="AP035789">
    <property type="protein sequence ID" value="BFO80141.1"/>
    <property type="molecule type" value="Genomic_DNA"/>
</dbReference>
<dbReference type="AlphaFoldDB" id="A0AB33JJB4"/>
<dbReference type="Pfam" id="PF11297">
    <property type="entry name" value="DUF3098"/>
    <property type="match status" value="1"/>
</dbReference>
<reference evidence="2" key="1">
    <citation type="submission" date="2024-07" db="EMBL/GenBank/DDBJ databases">
        <title>Complete genome sequence of Prevotella sp. YM-2024 GTC17262.</title>
        <authorList>
            <person name="Hayashi M."/>
            <person name="Muto Y."/>
            <person name="Tanaka K."/>
            <person name="Niwa H."/>
        </authorList>
    </citation>
    <scope>NUCLEOTIDE SEQUENCE</scope>
    <source>
        <strain evidence="2">GTC17262</strain>
    </source>
</reference>
<accession>A0AB33JJB4</accession>
<organism evidence="2">
    <name type="scientific">Prevotella sp. GTC17262</name>
    <dbReference type="NCBI Taxonomy" id="3236797"/>
    <lineage>
        <taxon>Bacteria</taxon>
        <taxon>Pseudomonadati</taxon>
        <taxon>Bacteroidota</taxon>
        <taxon>Bacteroidia</taxon>
        <taxon>Bacteroidales</taxon>
        <taxon>Prevotellaceae</taxon>
        <taxon>Prevotella</taxon>
    </lineage>
</organism>
<proteinExistence type="predicted"/>
<keyword evidence="1" id="KW-0812">Transmembrane</keyword>
<dbReference type="InterPro" id="IPR021448">
    <property type="entry name" value="DUF3098"/>
</dbReference>
<evidence type="ECO:0000313" key="2">
    <source>
        <dbReference type="EMBL" id="BFO80141.1"/>
    </source>
</evidence>
<protein>
    <submittedName>
        <fullName evidence="2">DUF3098 domain-containing protein</fullName>
    </submittedName>
</protein>
<gene>
    <name evidence="2" type="ORF">GTC17262_03320</name>
</gene>
<keyword evidence="1" id="KW-0472">Membrane</keyword>
<keyword evidence="1" id="KW-1133">Transmembrane helix</keyword>
<feature type="transmembrane region" description="Helical" evidence="1">
    <location>
        <begin position="52"/>
        <end position="70"/>
    </location>
</feature>
<name>A0AB33JJB4_9BACT</name>